<accession>A0ABQ5H286</accession>
<comment type="caution">
    <text evidence="2">The sequence shown here is derived from an EMBL/GenBank/DDBJ whole genome shotgun (WGS) entry which is preliminary data.</text>
</comment>
<evidence type="ECO:0000256" key="1">
    <source>
        <dbReference type="SAM" id="MobiDB-lite"/>
    </source>
</evidence>
<sequence>MQPRATNRALFFRYGENGDRNAGRQNRNQAFNAGNGNDESNQIVQRVSVRDAKYFREQMLLAMKDEAGSNLNDEENDFMLDNSFGDETLEELTAAVNASPKMISKRINEHKNHGKSKTVIHTSVDDQIDSNIIFDYPYVENNVGSDEHDSCDHDQYHDVKILAYNSL</sequence>
<reference evidence="2" key="1">
    <citation type="journal article" date="2022" name="Int. J. Mol. Sci.">
        <title>Draft Genome of Tanacetum Coccineum: Genomic Comparison of Closely Related Tanacetum-Family Plants.</title>
        <authorList>
            <person name="Yamashiro T."/>
            <person name="Shiraishi A."/>
            <person name="Nakayama K."/>
            <person name="Satake H."/>
        </authorList>
    </citation>
    <scope>NUCLEOTIDE SEQUENCE</scope>
</reference>
<dbReference type="Proteomes" id="UP001151760">
    <property type="component" value="Unassembled WGS sequence"/>
</dbReference>
<feature type="compositionally biased region" description="Polar residues" evidence="1">
    <location>
        <begin position="23"/>
        <end position="39"/>
    </location>
</feature>
<keyword evidence="3" id="KW-1185">Reference proteome</keyword>
<protein>
    <submittedName>
        <fullName evidence="2">Uncharacterized protein</fullName>
    </submittedName>
</protein>
<evidence type="ECO:0000313" key="2">
    <source>
        <dbReference type="EMBL" id="GJT81995.1"/>
    </source>
</evidence>
<feature type="region of interest" description="Disordered" evidence="1">
    <location>
        <begin position="15"/>
        <end position="39"/>
    </location>
</feature>
<gene>
    <name evidence="2" type="ORF">Tco_1056337</name>
</gene>
<dbReference type="EMBL" id="BQNB010019127">
    <property type="protein sequence ID" value="GJT81995.1"/>
    <property type="molecule type" value="Genomic_DNA"/>
</dbReference>
<reference evidence="2" key="2">
    <citation type="submission" date="2022-01" db="EMBL/GenBank/DDBJ databases">
        <authorList>
            <person name="Yamashiro T."/>
            <person name="Shiraishi A."/>
            <person name="Satake H."/>
            <person name="Nakayama K."/>
        </authorList>
    </citation>
    <scope>NUCLEOTIDE SEQUENCE</scope>
</reference>
<organism evidence="2 3">
    <name type="scientific">Tanacetum coccineum</name>
    <dbReference type="NCBI Taxonomy" id="301880"/>
    <lineage>
        <taxon>Eukaryota</taxon>
        <taxon>Viridiplantae</taxon>
        <taxon>Streptophyta</taxon>
        <taxon>Embryophyta</taxon>
        <taxon>Tracheophyta</taxon>
        <taxon>Spermatophyta</taxon>
        <taxon>Magnoliopsida</taxon>
        <taxon>eudicotyledons</taxon>
        <taxon>Gunneridae</taxon>
        <taxon>Pentapetalae</taxon>
        <taxon>asterids</taxon>
        <taxon>campanulids</taxon>
        <taxon>Asterales</taxon>
        <taxon>Asteraceae</taxon>
        <taxon>Asteroideae</taxon>
        <taxon>Anthemideae</taxon>
        <taxon>Anthemidinae</taxon>
        <taxon>Tanacetum</taxon>
    </lineage>
</organism>
<proteinExistence type="predicted"/>
<evidence type="ECO:0000313" key="3">
    <source>
        <dbReference type="Proteomes" id="UP001151760"/>
    </source>
</evidence>
<name>A0ABQ5H286_9ASTR</name>